<dbReference type="PANTHER" id="PTHR30055">
    <property type="entry name" value="HTH-TYPE TRANSCRIPTIONAL REGULATOR RUTR"/>
    <property type="match status" value="1"/>
</dbReference>
<keyword evidence="8" id="KW-1185">Reference proteome</keyword>
<dbReference type="PANTHER" id="PTHR30055:SF234">
    <property type="entry name" value="HTH-TYPE TRANSCRIPTIONAL REGULATOR BETI"/>
    <property type="match status" value="1"/>
</dbReference>
<dbReference type="SUPFAM" id="SSF48498">
    <property type="entry name" value="Tetracyclin repressor-like, C-terminal domain"/>
    <property type="match status" value="1"/>
</dbReference>
<comment type="caution">
    <text evidence="7">The sequence shown here is derived from an EMBL/GenBank/DDBJ whole genome shotgun (WGS) entry which is preliminary data.</text>
</comment>
<evidence type="ECO:0000313" key="7">
    <source>
        <dbReference type="EMBL" id="MDV6270889.1"/>
    </source>
</evidence>
<feature type="domain" description="HTH tetR-type" evidence="6">
    <location>
        <begin position="43"/>
        <end position="103"/>
    </location>
</feature>
<evidence type="ECO:0000259" key="6">
    <source>
        <dbReference type="PROSITE" id="PS50977"/>
    </source>
</evidence>
<reference evidence="7 8" key="1">
    <citation type="submission" date="2023-10" db="EMBL/GenBank/DDBJ databases">
        <title>Development of a sustainable strategy for remediation of hydrocarbon-contaminated territories based on the waste exchange concept.</title>
        <authorList>
            <person name="Krivoruchko A."/>
        </authorList>
    </citation>
    <scope>NUCLEOTIDE SEQUENCE [LARGE SCALE GENOMIC DNA]</scope>
    <source>
        <strain evidence="7 8">IEGM 1203</strain>
    </source>
</reference>
<evidence type="ECO:0000256" key="3">
    <source>
        <dbReference type="ARBA" id="ARBA00023163"/>
    </source>
</evidence>
<evidence type="ECO:0000256" key="1">
    <source>
        <dbReference type="ARBA" id="ARBA00023015"/>
    </source>
</evidence>
<dbReference type="PROSITE" id="PS50977">
    <property type="entry name" value="HTH_TETR_2"/>
    <property type="match status" value="1"/>
</dbReference>
<evidence type="ECO:0000256" key="2">
    <source>
        <dbReference type="ARBA" id="ARBA00023125"/>
    </source>
</evidence>
<dbReference type="InterPro" id="IPR001647">
    <property type="entry name" value="HTH_TetR"/>
</dbReference>
<accession>A0ABU4C395</accession>
<gene>
    <name evidence="7" type="ORF">R3Q16_30115</name>
</gene>
<feature type="region of interest" description="Disordered" evidence="5">
    <location>
        <begin position="1"/>
        <end position="40"/>
    </location>
</feature>
<dbReference type="InterPro" id="IPR050109">
    <property type="entry name" value="HTH-type_TetR-like_transc_reg"/>
</dbReference>
<evidence type="ECO:0000313" key="8">
    <source>
        <dbReference type="Proteomes" id="UP001185927"/>
    </source>
</evidence>
<feature type="compositionally biased region" description="Polar residues" evidence="5">
    <location>
        <begin position="10"/>
        <end position="32"/>
    </location>
</feature>
<dbReference type="InterPro" id="IPR009057">
    <property type="entry name" value="Homeodomain-like_sf"/>
</dbReference>
<dbReference type="EMBL" id="JAWLKB010000026">
    <property type="protein sequence ID" value="MDV6270889.1"/>
    <property type="molecule type" value="Genomic_DNA"/>
</dbReference>
<dbReference type="SUPFAM" id="SSF46689">
    <property type="entry name" value="Homeodomain-like"/>
    <property type="match status" value="1"/>
</dbReference>
<dbReference type="Proteomes" id="UP001185927">
    <property type="component" value="Unassembled WGS sequence"/>
</dbReference>
<dbReference type="InterPro" id="IPR036271">
    <property type="entry name" value="Tet_transcr_reg_TetR-rel_C_sf"/>
</dbReference>
<keyword evidence="3" id="KW-0804">Transcription</keyword>
<dbReference type="Pfam" id="PF00440">
    <property type="entry name" value="TetR_N"/>
    <property type="match status" value="1"/>
</dbReference>
<dbReference type="Gene3D" id="1.10.357.10">
    <property type="entry name" value="Tetracycline Repressor, domain 2"/>
    <property type="match status" value="1"/>
</dbReference>
<proteinExistence type="predicted"/>
<organism evidence="7 8">
    <name type="scientific">Rhodococcus globerulus</name>
    <dbReference type="NCBI Taxonomy" id="33008"/>
    <lineage>
        <taxon>Bacteria</taxon>
        <taxon>Bacillati</taxon>
        <taxon>Actinomycetota</taxon>
        <taxon>Actinomycetes</taxon>
        <taxon>Mycobacteriales</taxon>
        <taxon>Nocardiaceae</taxon>
        <taxon>Rhodococcus</taxon>
    </lineage>
</organism>
<dbReference type="RefSeq" id="WP_233364700.1">
    <property type="nucleotide sequence ID" value="NZ_JACLZG010000031.1"/>
</dbReference>
<evidence type="ECO:0000256" key="4">
    <source>
        <dbReference type="PROSITE-ProRule" id="PRU00335"/>
    </source>
</evidence>
<keyword evidence="1" id="KW-0805">Transcription regulation</keyword>
<keyword evidence="2 4" id="KW-0238">DNA-binding</keyword>
<protein>
    <submittedName>
        <fullName evidence="7">TetR/AcrR family transcriptional regulator</fullName>
    </submittedName>
</protein>
<evidence type="ECO:0000256" key="5">
    <source>
        <dbReference type="SAM" id="MobiDB-lite"/>
    </source>
</evidence>
<name>A0ABU4C395_RHOGO</name>
<feature type="DNA-binding region" description="H-T-H motif" evidence="4">
    <location>
        <begin position="66"/>
        <end position="85"/>
    </location>
</feature>
<sequence>MAHIARTGRNAVTTTVENASGTTKKSSPSNADKVSRRQVDKFSDRRDELAEAALQTLAELGYARTSLREIAQNSEFSHGVLHYYFSDKVDLITHCVRHYKARCVTRYDGIVSTAQTPDELRAGFGAILAETMINEATMHRLWYDLRAQSLFEDSFRADVAAIDESLENMIWRIVSRYAELLDTEPTITPAAMYGVFDGLFQQSLLRHFSGDASAATYLSDAVQSILLQVVPTPHA</sequence>